<dbReference type="AlphaFoldDB" id="A0AA88GB23"/>
<protein>
    <submittedName>
        <fullName evidence="2">Uncharacterized protein</fullName>
    </submittedName>
</protein>
<keyword evidence="3" id="KW-1185">Reference proteome</keyword>
<proteinExistence type="predicted"/>
<dbReference type="RefSeq" id="XP_044542370.1">
    <property type="nucleotide sequence ID" value="XM_044688605.1"/>
</dbReference>
<organism evidence="2 3">
    <name type="scientific">Naegleria lovaniensis</name>
    <name type="common">Amoeba</name>
    <dbReference type="NCBI Taxonomy" id="51637"/>
    <lineage>
        <taxon>Eukaryota</taxon>
        <taxon>Discoba</taxon>
        <taxon>Heterolobosea</taxon>
        <taxon>Tetramitia</taxon>
        <taxon>Eutetramitia</taxon>
        <taxon>Vahlkampfiidae</taxon>
        <taxon>Naegleria</taxon>
    </lineage>
</organism>
<evidence type="ECO:0000256" key="1">
    <source>
        <dbReference type="SAM" id="MobiDB-lite"/>
    </source>
</evidence>
<evidence type="ECO:0000313" key="2">
    <source>
        <dbReference type="EMBL" id="KAG2373196.1"/>
    </source>
</evidence>
<sequence length="166" mass="18753">MPSSNDHLKATRTPLKSSGTTNPKSPLVGVPSSLSALKKRKAFIPKDVSDSEQEEDEVLFSRANIRMASIKQEPLLITCCTTNNVNNCTIQSHPPAAAAVIESGVEHSRNMEGLQWEEASVKHQDSKRTLKTISWYQPFIFEYDCHHDEHEQLVMECNKMLQSEEW</sequence>
<dbReference type="Proteomes" id="UP000816034">
    <property type="component" value="Unassembled WGS sequence"/>
</dbReference>
<dbReference type="GeneID" id="68105252"/>
<comment type="caution">
    <text evidence="2">The sequence shown here is derived from an EMBL/GenBank/DDBJ whole genome shotgun (WGS) entry which is preliminary data.</text>
</comment>
<gene>
    <name evidence="2" type="ORF">C9374_012798</name>
</gene>
<feature type="compositionally biased region" description="Polar residues" evidence="1">
    <location>
        <begin position="14"/>
        <end position="24"/>
    </location>
</feature>
<accession>A0AA88GB23</accession>
<reference evidence="2 3" key="1">
    <citation type="journal article" date="2018" name="BMC Genomics">
        <title>The genome of Naegleria lovaniensis, the basis for a comparative approach to unravel pathogenicity factors of the human pathogenic amoeba N. fowleri.</title>
        <authorList>
            <person name="Liechti N."/>
            <person name="Schurch N."/>
            <person name="Bruggmann R."/>
            <person name="Wittwer M."/>
        </authorList>
    </citation>
    <scope>NUCLEOTIDE SEQUENCE [LARGE SCALE GENOMIC DNA]</scope>
    <source>
        <strain evidence="2 3">ATCC 30569</strain>
    </source>
</reference>
<dbReference type="EMBL" id="PYSW02000059">
    <property type="protein sequence ID" value="KAG2373196.1"/>
    <property type="molecule type" value="Genomic_DNA"/>
</dbReference>
<name>A0AA88GB23_NAELO</name>
<evidence type="ECO:0000313" key="3">
    <source>
        <dbReference type="Proteomes" id="UP000816034"/>
    </source>
</evidence>
<feature type="region of interest" description="Disordered" evidence="1">
    <location>
        <begin position="1"/>
        <end position="32"/>
    </location>
</feature>